<evidence type="ECO:0000256" key="8">
    <source>
        <dbReference type="ARBA" id="ARBA00051897"/>
    </source>
</evidence>
<dbReference type="PROSITE" id="PS51626">
    <property type="entry name" value="SAM_MT_TRM1"/>
    <property type="match status" value="1"/>
</dbReference>
<accession>A0A7S4PCC0</accession>
<dbReference type="InterPro" id="IPR002905">
    <property type="entry name" value="Trm1"/>
</dbReference>
<dbReference type="EMBL" id="HBKR01033397">
    <property type="protein sequence ID" value="CAE2330403.1"/>
    <property type="molecule type" value="Transcribed_RNA"/>
</dbReference>
<keyword evidence="5 9" id="KW-0819">tRNA processing</keyword>
<feature type="compositionally biased region" description="Basic and acidic residues" evidence="10">
    <location>
        <begin position="506"/>
        <end position="518"/>
    </location>
</feature>
<dbReference type="InterPro" id="IPR029063">
    <property type="entry name" value="SAM-dependent_MTases_sf"/>
</dbReference>
<evidence type="ECO:0000256" key="2">
    <source>
        <dbReference type="ARBA" id="ARBA00022603"/>
    </source>
</evidence>
<evidence type="ECO:0000256" key="10">
    <source>
        <dbReference type="SAM" id="MobiDB-lite"/>
    </source>
</evidence>
<dbReference type="EC" id="2.1.1.216" evidence="7 9"/>
<dbReference type="Gene3D" id="3.40.50.150">
    <property type="entry name" value="Vaccinia Virus protein VP39"/>
    <property type="match status" value="1"/>
</dbReference>
<dbReference type="AlphaFoldDB" id="A0A7S4PCC0"/>
<dbReference type="GO" id="GO:0005634">
    <property type="term" value="C:nucleus"/>
    <property type="evidence" value="ECO:0007669"/>
    <property type="project" value="TreeGrafter"/>
</dbReference>
<dbReference type="GO" id="GO:0002940">
    <property type="term" value="P:tRNA N2-guanine methylation"/>
    <property type="evidence" value="ECO:0007669"/>
    <property type="project" value="TreeGrafter"/>
</dbReference>
<evidence type="ECO:0000256" key="5">
    <source>
        <dbReference type="ARBA" id="ARBA00022694"/>
    </source>
</evidence>
<dbReference type="FunFam" id="3.40.50.150:FF:000051">
    <property type="entry name" value="tRNA (guanine(26)-N(2))-dimethyltransferase"/>
    <property type="match status" value="1"/>
</dbReference>
<evidence type="ECO:0000256" key="6">
    <source>
        <dbReference type="ARBA" id="ARBA00022884"/>
    </source>
</evidence>
<proteinExistence type="inferred from homology"/>
<keyword evidence="4 9" id="KW-0949">S-adenosyl-L-methionine</keyword>
<evidence type="ECO:0000256" key="7">
    <source>
        <dbReference type="ARBA" id="ARBA00039099"/>
    </source>
</evidence>
<dbReference type="NCBIfam" id="TIGR00308">
    <property type="entry name" value="TRM1"/>
    <property type="match status" value="1"/>
</dbReference>
<dbReference type="Gene3D" id="3.30.56.70">
    <property type="entry name" value="N2,N2-dimethylguanosine tRNA methyltransferase, C-terminal domain"/>
    <property type="match status" value="1"/>
</dbReference>
<evidence type="ECO:0000313" key="11">
    <source>
        <dbReference type="EMBL" id="CAE2330403.1"/>
    </source>
</evidence>
<sequence length="524" mass="58378">MSSSSPKVVEGFPHSVTENSATIYYRDKNEVFYNPVQESNRDLSICVMKNFIALRQKEWDEKQNKRIAKNPDATPYPLRKPRVLEALSATGLRSIRFCKEIVSETGEPLLGSVLVNDLEQAAYESIQRNLEHNDVPKDLGIANLGDATQVMYNHRDKDNQFDIIDLDPYGSAGIFLDGAVQSVSDGGLLSVTCTDLKVLCGNHPEVCFSKYGAMPLRGKMSHEMAVRLVLKTLEAHANLYKRHIVPLVSMYIDFYVRVFVRVFTSPATVKEAPAKISHVFQCTGCTSLHFNPIGKVTPTKDTPKISVSLGPPVGSHCAECGSRFRMGGPIWTHPTVNEDFLKGVLAEMEGHKEKYGHHKRMIGKLKSLQDELHTAPLFHTCGEIANVLHCTTPATAVVTSALKKKGYQVTASHSEPGAIKTDAPVSLIWDFFRCWVKQNPVTRKMADDSPAARILSKEPKEILELGVDEEEKEKKKKRKTEPGRFLPNPREGWGPGSRAHCGKKRKIDEEEGKGKEESAPMEEE</sequence>
<dbReference type="Pfam" id="PF02005">
    <property type="entry name" value="TRM"/>
    <property type="match status" value="1"/>
</dbReference>
<evidence type="ECO:0000256" key="9">
    <source>
        <dbReference type="PROSITE-ProRule" id="PRU00958"/>
    </source>
</evidence>
<dbReference type="PANTHER" id="PTHR10631:SF3">
    <property type="entry name" value="TRNA (GUANINE(26)-N(2))-DIMETHYLTRANSFERASE"/>
    <property type="match status" value="1"/>
</dbReference>
<organism evidence="11">
    <name type="scientific">Paramoeba aestuarina</name>
    <dbReference type="NCBI Taxonomy" id="180227"/>
    <lineage>
        <taxon>Eukaryota</taxon>
        <taxon>Amoebozoa</taxon>
        <taxon>Discosea</taxon>
        <taxon>Flabellinia</taxon>
        <taxon>Dactylopodida</taxon>
        <taxon>Paramoebidae</taxon>
        <taxon>Paramoeba</taxon>
    </lineage>
</organism>
<evidence type="ECO:0000256" key="1">
    <source>
        <dbReference type="ARBA" id="ARBA00022555"/>
    </source>
</evidence>
<protein>
    <recommendedName>
        <fullName evidence="7 9">tRNA (guanine(26)-N(2))-dimethyltransferase</fullName>
        <ecNumber evidence="7 9">2.1.1.216</ecNumber>
    </recommendedName>
</protein>
<keyword evidence="3 9" id="KW-0808">Transferase</keyword>
<dbReference type="FunFam" id="3.30.56.70:FF:000001">
    <property type="entry name" value="tRNA (guanine(26)-N(2))-dimethyltransferase"/>
    <property type="match status" value="1"/>
</dbReference>
<keyword evidence="6 9" id="KW-0694">RNA-binding</keyword>
<dbReference type="SUPFAM" id="SSF53335">
    <property type="entry name" value="S-adenosyl-L-methionine-dependent methyltransferases"/>
    <property type="match status" value="1"/>
</dbReference>
<reference evidence="11" key="1">
    <citation type="submission" date="2021-01" db="EMBL/GenBank/DDBJ databases">
        <authorList>
            <person name="Corre E."/>
            <person name="Pelletier E."/>
            <person name="Niang G."/>
            <person name="Scheremetjew M."/>
            <person name="Finn R."/>
            <person name="Kale V."/>
            <person name="Holt S."/>
            <person name="Cochrane G."/>
            <person name="Meng A."/>
            <person name="Brown T."/>
            <person name="Cohen L."/>
        </authorList>
    </citation>
    <scope>NUCLEOTIDE SEQUENCE</scope>
    <source>
        <strain evidence="11">SoJaBio B1-5/56/2</strain>
    </source>
</reference>
<keyword evidence="1 9" id="KW-0820">tRNA-binding</keyword>
<evidence type="ECO:0000256" key="4">
    <source>
        <dbReference type="ARBA" id="ARBA00022691"/>
    </source>
</evidence>
<gene>
    <name evidence="11" type="ORF">NAES01612_LOCUS21899</name>
</gene>
<dbReference type="InterPro" id="IPR042296">
    <property type="entry name" value="tRNA_met_Trm1_C"/>
</dbReference>
<keyword evidence="2 9" id="KW-0489">Methyltransferase</keyword>
<evidence type="ECO:0000256" key="3">
    <source>
        <dbReference type="ARBA" id="ARBA00022679"/>
    </source>
</evidence>
<dbReference type="GO" id="GO:0160104">
    <property type="term" value="F:tRNA (guanine(26)-N2)-dimethyltransferase activity"/>
    <property type="evidence" value="ECO:0007669"/>
    <property type="project" value="UniProtKB-UniRule"/>
</dbReference>
<dbReference type="PANTHER" id="PTHR10631">
    <property type="entry name" value="N 2 ,N 2 -DIMETHYLGUANOSINE TRNA METHYLTRANSFERASE"/>
    <property type="match status" value="1"/>
</dbReference>
<dbReference type="GO" id="GO:0000049">
    <property type="term" value="F:tRNA binding"/>
    <property type="evidence" value="ECO:0007669"/>
    <property type="project" value="UniProtKB-UniRule"/>
</dbReference>
<feature type="region of interest" description="Disordered" evidence="10">
    <location>
        <begin position="465"/>
        <end position="524"/>
    </location>
</feature>
<name>A0A7S4PCC0_9EUKA</name>
<comment type="catalytic activity">
    <reaction evidence="8 9">
        <text>guanosine(26) in tRNA + 2 S-adenosyl-L-methionine = N(2)-dimethylguanosine(26) in tRNA + 2 S-adenosyl-L-homocysteine + 2 H(+)</text>
        <dbReference type="Rhea" id="RHEA:43140"/>
        <dbReference type="Rhea" id="RHEA-COMP:10359"/>
        <dbReference type="Rhea" id="RHEA-COMP:10360"/>
        <dbReference type="ChEBI" id="CHEBI:15378"/>
        <dbReference type="ChEBI" id="CHEBI:57856"/>
        <dbReference type="ChEBI" id="CHEBI:59789"/>
        <dbReference type="ChEBI" id="CHEBI:74269"/>
        <dbReference type="ChEBI" id="CHEBI:74513"/>
        <dbReference type="EC" id="2.1.1.216"/>
    </reaction>
</comment>
<comment type="similarity">
    <text evidence="9">Belongs to the class I-like SAM-binding methyltransferase superfamily. Trm1 family.</text>
</comment>